<proteinExistence type="predicted"/>
<reference evidence="1 2" key="1">
    <citation type="submission" date="2019-04" db="EMBL/GenBank/DDBJ databases">
        <title>Genome of a novel bacterium Candidatus Jettenia ecosi reconstructed from metagenome of an anammox bioreactor.</title>
        <authorList>
            <person name="Mardanov A.V."/>
            <person name="Beletsky A.V."/>
            <person name="Ravin N.V."/>
            <person name="Botchkova E.A."/>
            <person name="Litti Y.V."/>
            <person name="Nozhevnikova A.N."/>
        </authorList>
    </citation>
    <scope>NUCLEOTIDE SEQUENCE [LARGE SCALE GENOMIC DNA]</scope>
    <source>
        <strain evidence="1">J2</strain>
    </source>
</reference>
<comment type="caution">
    <text evidence="1">The sequence shown here is derived from an EMBL/GenBank/DDBJ whole genome shotgun (WGS) entry which is preliminary data.</text>
</comment>
<name>A0A533QA25_9BACT</name>
<evidence type="ECO:0000313" key="1">
    <source>
        <dbReference type="EMBL" id="TLD41538.1"/>
    </source>
</evidence>
<accession>A0A533QA25</accession>
<evidence type="ECO:0000313" key="2">
    <source>
        <dbReference type="Proteomes" id="UP000319783"/>
    </source>
</evidence>
<dbReference type="AlphaFoldDB" id="A0A533QA25"/>
<dbReference type="Proteomes" id="UP000319783">
    <property type="component" value="Unassembled WGS sequence"/>
</dbReference>
<gene>
    <name evidence="1" type="ORF">JETT_2191</name>
</gene>
<sequence length="46" mass="5283">MELDCGRRFVYKHFVPSGASHGIFSKNYRVTIILIKVLIGYTIILI</sequence>
<organism evidence="1 2">
    <name type="scientific">Candidatus Jettenia ecosi</name>
    <dbReference type="NCBI Taxonomy" id="2494326"/>
    <lineage>
        <taxon>Bacteria</taxon>
        <taxon>Pseudomonadati</taxon>
        <taxon>Planctomycetota</taxon>
        <taxon>Candidatus Brocadiia</taxon>
        <taxon>Candidatus Brocadiales</taxon>
        <taxon>Candidatus Brocadiaceae</taxon>
        <taxon>Candidatus Jettenia</taxon>
    </lineage>
</organism>
<dbReference type="EMBL" id="SULG01000044">
    <property type="protein sequence ID" value="TLD41538.1"/>
    <property type="molecule type" value="Genomic_DNA"/>
</dbReference>
<protein>
    <submittedName>
        <fullName evidence="1">Uncharacterized protein</fullName>
    </submittedName>
</protein>